<dbReference type="InterPro" id="IPR002631">
    <property type="entry name" value="Plasmid_rep_OBD"/>
</dbReference>
<accession>A0A0H5Q3G7</accession>
<dbReference type="AlphaFoldDB" id="A0A0H5Q3G7"/>
<dbReference type="GO" id="GO:0006260">
    <property type="term" value="P:DNA replication"/>
    <property type="evidence" value="ECO:0007669"/>
    <property type="project" value="InterPro"/>
</dbReference>
<dbReference type="GO" id="GO:0003677">
    <property type="term" value="F:DNA binding"/>
    <property type="evidence" value="ECO:0007669"/>
    <property type="project" value="InterPro"/>
</dbReference>
<dbReference type="Pfam" id="PF01719">
    <property type="entry name" value="Rep_OBD"/>
    <property type="match status" value="1"/>
</dbReference>
<evidence type="ECO:0000313" key="3">
    <source>
        <dbReference type="EMBL" id="CRY95939.1"/>
    </source>
</evidence>
<feature type="domain" description="Replication protein RepB C-terminal" evidence="2">
    <location>
        <begin position="134"/>
        <end position="192"/>
    </location>
</feature>
<sequence>MPGKNTSGNKDTRTRNWTIVLYPESAPEHWRDILDDMHIEWVESPLHDKDINATGEPKKPHWHILLMFGGVKSYEQVLEVCACLNAPRPERCHNAKAMVRYMAHLDNPDKAQYSVSDIKAHGGVDLSDMLRPSSSERYSLIGEMIAYIRQHNVIEFQDLMDYALEHEFDTWFPLLCDNSAFVVGQYIRSQRHRLQPKLNPETGEVLE</sequence>
<feature type="domain" description="Plasmid replication protein origin binding" evidence="1">
    <location>
        <begin position="10"/>
        <end position="126"/>
    </location>
</feature>
<keyword evidence="3" id="KW-0614">Plasmid</keyword>
<dbReference type="Gene3D" id="3.40.1310.30">
    <property type="match status" value="1"/>
</dbReference>
<name>A0A0H5Q3G7_9ZZZZ</name>
<dbReference type="Pfam" id="PF21861">
    <property type="entry name" value="RepB_C"/>
    <property type="match status" value="1"/>
</dbReference>
<dbReference type="EMBL" id="LN853439">
    <property type="protein sequence ID" value="CRY95939.1"/>
    <property type="molecule type" value="Genomic_DNA"/>
</dbReference>
<proteinExistence type="predicted"/>
<dbReference type="InterPro" id="IPR053923">
    <property type="entry name" value="RepB_C"/>
</dbReference>
<organism evidence="3">
    <name type="scientific">uncultured prokaryote</name>
    <dbReference type="NCBI Taxonomy" id="198431"/>
    <lineage>
        <taxon>unclassified sequences</taxon>
        <taxon>environmental samples</taxon>
    </lineage>
</organism>
<protein>
    <recommendedName>
        <fullName evidence="4">Replication protein</fullName>
    </recommendedName>
</protein>
<reference evidence="3" key="1">
    <citation type="submission" date="2015-06" db="EMBL/GenBank/DDBJ databases">
        <authorList>
            <person name="Joergensen T."/>
        </authorList>
    </citation>
    <scope>NUCLEOTIDE SEQUENCE</scope>
    <source>
        <plasmid evidence="3">pRGFK0833</plasmid>
    </source>
</reference>
<reference evidence="3" key="2">
    <citation type="submission" date="2015-07" db="EMBL/GenBank/DDBJ databases">
        <title>Plasmids, circular viruses and viroids from rat gut.</title>
        <authorList>
            <person name="Jorgensen T.J."/>
            <person name="Hansen M.A."/>
            <person name="Xu Z."/>
            <person name="Tabak M.A."/>
            <person name="Sorensen S.J."/>
            <person name="Hansen L.H."/>
        </authorList>
    </citation>
    <scope>NUCLEOTIDE SEQUENCE</scope>
    <source>
        <plasmid evidence="3">pRGFK0833</plasmid>
    </source>
</reference>
<evidence type="ECO:0000259" key="1">
    <source>
        <dbReference type="Pfam" id="PF01719"/>
    </source>
</evidence>
<evidence type="ECO:0008006" key="4">
    <source>
        <dbReference type="Google" id="ProtNLM"/>
    </source>
</evidence>
<geneLocation type="plasmid" evidence="3">
    <name>pRGFK0833</name>
</geneLocation>
<evidence type="ECO:0000259" key="2">
    <source>
        <dbReference type="Pfam" id="PF21861"/>
    </source>
</evidence>
<dbReference type="GO" id="GO:0003916">
    <property type="term" value="F:DNA topoisomerase activity"/>
    <property type="evidence" value="ECO:0007669"/>
    <property type="project" value="InterPro"/>
</dbReference>